<accession>A0A3D0WB89</accession>
<reference evidence="1 2" key="1">
    <citation type="journal article" date="2018" name="Nat. Biotechnol.">
        <title>A standardized bacterial taxonomy based on genome phylogeny substantially revises the tree of life.</title>
        <authorList>
            <person name="Parks D.H."/>
            <person name="Chuvochina M."/>
            <person name="Waite D.W."/>
            <person name="Rinke C."/>
            <person name="Skarshewski A."/>
            <person name="Chaumeil P.A."/>
            <person name="Hugenholtz P."/>
        </authorList>
    </citation>
    <scope>NUCLEOTIDE SEQUENCE [LARGE SCALE GENOMIC DNA]</scope>
    <source>
        <strain evidence="1">UBA9015</strain>
    </source>
</reference>
<dbReference type="Proteomes" id="UP000262699">
    <property type="component" value="Unassembled WGS sequence"/>
</dbReference>
<evidence type="ECO:0008006" key="3">
    <source>
        <dbReference type="Google" id="ProtNLM"/>
    </source>
</evidence>
<evidence type="ECO:0000313" key="2">
    <source>
        <dbReference type="Proteomes" id="UP000262699"/>
    </source>
</evidence>
<organism evidence="1 2">
    <name type="scientific">Sphingomonas bacterium</name>
    <dbReference type="NCBI Taxonomy" id="1895847"/>
    <lineage>
        <taxon>Bacteria</taxon>
        <taxon>Pseudomonadati</taxon>
        <taxon>Pseudomonadota</taxon>
        <taxon>Alphaproteobacteria</taxon>
        <taxon>Sphingomonadales</taxon>
        <taxon>Sphingomonadaceae</taxon>
        <taxon>Sphingomonas</taxon>
    </lineage>
</organism>
<proteinExistence type="predicted"/>
<sequence length="174" mass="18022">MVAAQTPQAGNIFEKAINQPGIGWTFYGPDHKAREVAAAELPGGHAVRVAVARKGANPWDIGALYPTIKPVAAGDTLLTVVYLRAPDVKEGETLTVPIGAGGADAPYTPIAAETVQVGSAWKRYYAAGVSTAAYAPGKARILIHLAGAKQVVEMGPAFLLDLGQGVDPAKLPKK</sequence>
<comment type="caution">
    <text evidence="1">The sequence shown here is derived from an EMBL/GenBank/DDBJ whole genome shotgun (WGS) entry which is preliminary data.</text>
</comment>
<dbReference type="Gene3D" id="2.60.120.260">
    <property type="entry name" value="Galactose-binding domain-like"/>
    <property type="match status" value="1"/>
</dbReference>
<dbReference type="EMBL" id="DOYJ01000076">
    <property type="protein sequence ID" value="HCB75013.1"/>
    <property type="molecule type" value="Genomic_DNA"/>
</dbReference>
<evidence type="ECO:0000313" key="1">
    <source>
        <dbReference type="EMBL" id="HCB75013.1"/>
    </source>
</evidence>
<dbReference type="SUPFAM" id="SSF49785">
    <property type="entry name" value="Galactose-binding domain-like"/>
    <property type="match status" value="1"/>
</dbReference>
<name>A0A3D0WB89_9SPHN</name>
<dbReference type="AlphaFoldDB" id="A0A3D0WB89"/>
<dbReference type="InterPro" id="IPR008979">
    <property type="entry name" value="Galactose-bd-like_sf"/>
</dbReference>
<protein>
    <recommendedName>
        <fullName evidence="3">CBM-cenC domain-containing protein</fullName>
    </recommendedName>
</protein>
<gene>
    <name evidence="1" type="ORF">DEP91_02390</name>
</gene>